<evidence type="ECO:0000313" key="2">
    <source>
        <dbReference type="Proteomes" id="UP000823775"/>
    </source>
</evidence>
<sequence length="92" mass="10633">MMEVVSYPFDKASRLFRKVFFVEEKIVFLNGGGILQKGISDTITFPIEVGKLNIPLLYLLANFVDHILQPPRQSCCPIDHFDDDHRVQLHFN</sequence>
<proteinExistence type="predicted"/>
<keyword evidence="2" id="KW-1185">Reference proteome</keyword>
<organism evidence="1 2">
    <name type="scientific">Datura stramonium</name>
    <name type="common">Jimsonweed</name>
    <name type="synonym">Common thornapple</name>
    <dbReference type="NCBI Taxonomy" id="4076"/>
    <lineage>
        <taxon>Eukaryota</taxon>
        <taxon>Viridiplantae</taxon>
        <taxon>Streptophyta</taxon>
        <taxon>Embryophyta</taxon>
        <taxon>Tracheophyta</taxon>
        <taxon>Spermatophyta</taxon>
        <taxon>Magnoliopsida</taxon>
        <taxon>eudicotyledons</taxon>
        <taxon>Gunneridae</taxon>
        <taxon>Pentapetalae</taxon>
        <taxon>asterids</taxon>
        <taxon>lamiids</taxon>
        <taxon>Solanales</taxon>
        <taxon>Solanaceae</taxon>
        <taxon>Solanoideae</taxon>
        <taxon>Datureae</taxon>
        <taxon>Datura</taxon>
    </lineage>
</organism>
<accession>A0ABS8UZR7</accession>
<dbReference type="Proteomes" id="UP000823775">
    <property type="component" value="Unassembled WGS sequence"/>
</dbReference>
<name>A0ABS8UZR7_DATST</name>
<evidence type="ECO:0000313" key="1">
    <source>
        <dbReference type="EMBL" id="MCD9640247.1"/>
    </source>
</evidence>
<gene>
    <name evidence="1" type="ORF">HAX54_025444</name>
</gene>
<feature type="non-terminal residue" evidence="1">
    <location>
        <position position="92"/>
    </location>
</feature>
<dbReference type="EMBL" id="JACEIK010003090">
    <property type="protein sequence ID" value="MCD9640247.1"/>
    <property type="molecule type" value="Genomic_DNA"/>
</dbReference>
<protein>
    <submittedName>
        <fullName evidence="1">Uncharacterized protein</fullName>
    </submittedName>
</protein>
<reference evidence="1 2" key="1">
    <citation type="journal article" date="2021" name="BMC Genomics">
        <title>Datura genome reveals duplications of psychoactive alkaloid biosynthetic genes and high mutation rate following tissue culture.</title>
        <authorList>
            <person name="Rajewski A."/>
            <person name="Carter-House D."/>
            <person name="Stajich J."/>
            <person name="Litt A."/>
        </authorList>
    </citation>
    <scope>NUCLEOTIDE SEQUENCE [LARGE SCALE GENOMIC DNA]</scope>
    <source>
        <strain evidence="1">AR-01</strain>
    </source>
</reference>
<comment type="caution">
    <text evidence="1">The sequence shown here is derived from an EMBL/GenBank/DDBJ whole genome shotgun (WGS) entry which is preliminary data.</text>
</comment>